<dbReference type="PROSITE" id="PS50043">
    <property type="entry name" value="HTH_LUXR_2"/>
    <property type="match status" value="1"/>
</dbReference>
<dbReference type="Pfam" id="PF00196">
    <property type="entry name" value="GerE"/>
    <property type="match status" value="1"/>
</dbReference>
<evidence type="ECO:0000313" key="5">
    <source>
        <dbReference type="EMBL" id="SDL85119.1"/>
    </source>
</evidence>
<dbReference type="SUPFAM" id="SSF46894">
    <property type="entry name" value="C-terminal effector domain of the bipartite response regulators"/>
    <property type="match status" value="1"/>
</dbReference>
<dbReference type="InterPro" id="IPR000792">
    <property type="entry name" value="Tscrpt_reg_LuxR_C"/>
</dbReference>
<dbReference type="PANTHER" id="PTHR45566:SF2">
    <property type="entry name" value="NARL SUBFAMILY"/>
    <property type="match status" value="1"/>
</dbReference>
<keyword evidence="6" id="KW-1185">Reference proteome</keyword>
<dbReference type="SMART" id="SM00448">
    <property type="entry name" value="REC"/>
    <property type="match status" value="1"/>
</dbReference>
<dbReference type="Proteomes" id="UP000199440">
    <property type="component" value="Unassembled WGS sequence"/>
</dbReference>
<evidence type="ECO:0000256" key="1">
    <source>
        <dbReference type="ARBA" id="ARBA00023125"/>
    </source>
</evidence>
<dbReference type="Gene3D" id="3.40.50.2300">
    <property type="match status" value="1"/>
</dbReference>
<comment type="caution">
    <text evidence="2">Lacks conserved residue(s) required for the propagation of feature annotation.</text>
</comment>
<dbReference type="Gene3D" id="1.10.10.10">
    <property type="entry name" value="Winged helix-like DNA-binding domain superfamily/Winged helix DNA-binding domain"/>
    <property type="match status" value="1"/>
</dbReference>
<proteinExistence type="predicted"/>
<dbReference type="InterPro" id="IPR051015">
    <property type="entry name" value="EvgA-like"/>
</dbReference>
<organism evidence="5 6">
    <name type="scientific">Kriegella aquimaris</name>
    <dbReference type="NCBI Taxonomy" id="192904"/>
    <lineage>
        <taxon>Bacteria</taxon>
        <taxon>Pseudomonadati</taxon>
        <taxon>Bacteroidota</taxon>
        <taxon>Flavobacteriia</taxon>
        <taxon>Flavobacteriales</taxon>
        <taxon>Flavobacteriaceae</taxon>
        <taxon>Kriegella</taxon>
    </lineage>
</organism>
<dbReference type="InterPro" id="IPR016032">
    <property type="entry name" value="Sig_transdc_resp-reg_C-effctor"/>
</dbReference>
<feature type="domain" description="HTH luxR-type" evidence="3">
    <location>
        <begin position="142"/>
        <end position="207"/>
    </location>
</feature>
<dbReference type="SUPFAM" id="SSF52172">
    <property type="entry name" value="CheY-like"/>
    <property type="match status" value="1"/>
</dbReference>
<protein>
    <submittedName>
        <fullName evidence="5">Two component transcriptional regulator, LuxR family</fullName>
    </submittedName>
</protein>
<dbReference type="InterPro" id="IPR036388">
    <property type="entry name" value="WH-like_DNA-bd_sf"/>
</dbReference>
<feature type="domain" description="Response regulatory" evidence="4">
    <location>
        <begin position="7"/>
        <end position="123"/>
    </location>
</feature>
<evidence type="ECO:0000313" key="6">
    <source>
        <dbReference type="Proteomes" id="UP000199440"/>
    </source>
</evidence>
<dbReference type="InterPro" id="IPR001789">
    <property type="entry name" value="Sig_transdc_resp-reg_receiver"/>
</dbReference>
<dbReference type="SMART" id="SM00421">
    <property type="entry name" value="HTH_LUXR"/>
    <property type="match status" value="1"/>
</dbReference>
<dbReference type="PRINTS" id="PR00038">
    <property type="entry name" value="HTHLUXR"/>
</dbReference>
<dbReference type="CDD" id="cd06170">
    <property type="entry name" value="LuxR_C_like"/>
    <property type="match status" value="1"/>
</dbReference>
<dbReference type="Pfam" id="PF00072">
    <property type="entry name" value="Response_reg"/>
    <property type="match status" value="1"/>
</dbReference>
<sequence>MESDTLKIIVIDNDAVSHVVYQHYFETFSDYSLDGIYSSVKEALKNYDTIKPDIIVSEVNMPEITGIEGIRLFRKKDPNVKIIMVSDESDFDFIKNAFKNGANGYMTKPINGKRLYNALDSIRHEGAAMSNDIAKKVISMFQRKSYKSFSERENQIIDYLCQGATYKMIADKLFVTTSAINFHIQNIYLKLNVNSKAEAITKLQQLEYA</sequence>
<dbReference type="AlphaFoldDB" id="A0A1G9NF99"/>
<dbReference type="PROSITE" id="PS50110">
    <property type="entry name" value="RESPONSE_REGULATORY"/>
    <property type="match status" value="1"/>
</dbReference>
<gene>
    <name evidence="5" type="ORF">SAMN04488514_103155</name>
</gene>
<dbReference type="InterPro" id="IPR011006">
    <property type="entry name" value="CheY-like_superfamily"/>
</dbReference>
<dbReference type="GO" id="GO:0003677">
    <property type="term" value="F:DNA binding"/>
    <property type="evidence" value="ECO:0007669"/>
    <property type="project" value="UniProtKB-KW"/>
</dbReference>
<name>A0A1G9NF99_9FLAO</name>
<accession>A0A1G9NF99</accession>
<evidence type="ECO:0000259" key="4">
    <source>
        <dbReference type="PROSITE" id="PS50110"/>
    </source>
</evidence>
<dbReference type="STRING" id="192904.SAMN04488514_103155"/>
<dbReference type="EMBL" id="FNGV01000003">
    <property type="protein sequence ID" value="SDL85119.1"/>
    <property type="molecule type" value="Genomic_DNA"/>
</dbReference>
<dbReference type="PANTHER" id="PTHR45566">
    <property type="entry name" value="HTH-TYPE TRANSCRIPTIONAL REGULATOR YHJB-RELATED"/>
    <property type="match status" value="1"/>
</dbReference>
<dbReference type="GO" id="GO:0000160">
    <property type="term" value="P:phosphorelay signal transduction system"/>
    <property type="evidence" value="ECO:0007669"/>
    <property type="project" value="InterPro"/>
</dbReference>
<reference evidence="5 6" key="1">
    <citation type="submission" date="2016-10" db="EMBL/GenBank/DDBJ databases">
        <authorList>
            <person name="de Groot N.N."/>
        </authorList>
    </citation>
    <scope>NUCLEOTIDE SEQUENCE [LARGE SCALE GENOMIC DNA]</scope>
    <source>
        <strain evidence="5 6">DSM 19886</strain>
    </source>
</reference>
<dbReference type="RefSeq" id="WP_089887517.1">
    <property type="nucleotide sequence ID" value="NZ_FNGV01000003.1"/>
</dbReference>
<dbReference type="GO" id="GO:0006355">
    <property type="term" value="P:regulation of DNA-templated transcription"/>
    <property type="evidence" value="ECO:0007669"/>
    <property type="project" value="InterPro"/>
</dbReference>
<dbReference type="OrthoDB" id="9797341at2"/>
<keyword evidence="1" id="KW-0238">DNA-binding</keyword>
<evidence type="ECO:0000259" key="3">
    <source>
        <dbReference type="PROSITE" id="PS50043"/>
    </source>
</evidence>
<evidence type="ECO:0000256" key="2">
    <source>
        <dbReference type="PROSITE-ProRule" id="PRU00169"/>
    </source>
</evidence>